<feature type="compositionally biased region" description="Low complexity" evidence="1">
    <location>
        <begin position="217"/>
        <end position="228"/>
    </location>
</feature>
<dbReference type="CDD" id="cd14361">
    <property type="entry name" value="UBA_HYPK"/>
    <property type="match status" value="1"/>
</dbReference>
<dbReference type="InterPro" id="IPR050168">
    <property type="entry name" value="AAA_ATPase_domain"/>
</dbReference>
<dbReference type="InterPro" id="IPR027417">
    <property type="entry name" value="P-loop_NTPase"/>
</dbReference>
<evidence type="ECO:0000313" key="4">
    <source>
        <dbReference type="EMBL" id="NDV33892.1"/>
    </source>
</evidence>
<accession>A0A6B2LA17</accession>
<dbReference type="InterPro" id="IPR038922">
    <property type="entry name" value="HYPK_UBA"/>
</dbReference>
<reference evidence="4" key="1">
    <citation type="journal article" date="2020" name="J. Eukaryot. Microbiol.">
        <title>De novo Sequencing, Assembly and Annotation of the Transcriptome for the Free-Living Testate Amoeba Arcella intermedia.</title>
        <authorList>
            <person name="Ribeiro G.M."/>
            <person name="Porfirio-Sousa A.L."/>
            <person name="Maurer-Alcala X.X."/>
            <person name="Katz L.A."/>
            <person name="Lahr D.J.G."/>
        </authorList>
    </citation>
    <scope>NUCLEOTIDE SEQUENCE</scope>
</reference>
<evidence type="ECO:0008006" key="5">
    <source>
        <dbReference type="Google" id="ProtNLM"/>
    </source>
</evidence>
<dbReference type="GO" id="GO:0016887">
    <property type="term" value="F:ATP hydrolysis activity"/>
    <property type="evidence" value="ECO:0007669"/>
    <property type="project" value="InterPro"/>
</dbReference>
<dbReference type="AlphaFoldDB" id="A0A6B2LA17"/>
<evidence type="ECO:0000259" key="3">
    <source>
        <dbReference type="Pfam" id="PF19026"/>
    </source>
</evidence>
<dbReference type="EMBL" id="GIBP01004923">
    <property type="protein sequence ID" value="NDV33892.1"/>
    <property type="molecule type" value="Transcribed_RNA"/>
</dbReference>
<feature type="region of interest" description="Disordered" evidence="1">
    <location>
        <begin position="217"/>
        <end position="244"/>
    </location>
</feature>
<dbReference type="Gene3D" id="1.10.8.60">
    <property type="match status" value="1"/>
</dbReference>
<dbReference type="SUPFAM" id="SSF52540">
    <property type="entry name" value="P-loop containing nucleoside triphosphate hydrolases"/>
    <property type="match status" value="1"/>
</dbReference>
<dbReference type="Pfam" id="PF19026">
    <property type="entry name" value="UBA_HYPK"/>
    <property type="match status" value="1"/>
</dbReference>
<proteinExistence type="predicted"/>
<dbReference type="Gene3D" id="3.40.50.300">
    <property type="entry name" value="P-loop containing nucleotide triphosphate hydrolases"/>
    <property type="match status" value="1"/>
</dbReference>
<dbReference type="PANTHER" id="PTHR23077">
    <property type="entry name" value="AAA-FAMILY ATPASE"/>
    <property type="match status" value="1"/>
</dbReference>
<sequence>MLIEQLDAIALSRGDYYCAGDAHDRLLTTLLTEIDGIFSTAGAPSVIIIGVASDPTVIDGALLRAGRLDYHVEVPLPDCEQRLELLREWVRRNRRFKIGREVLEGVARRTEGASPAVLLNIFKEAALLAFRDNIHTDQVDEKYFAAAFHTLTASSKPLRPTKPKVEVPVPKFTLDIPLEFHFGVPGSAQGKAKDLPLPVLSEDLRKSLVFLNVMPAASPSPSSGEGTPLSPPQPAQAAPPKAPRADDVQLIMKELEVSKQIAEQSLVKSDNNLVETLRSLLVFK</sequence>
<protein>
    <recommendedName>
        <fullName evidence="5">Vesicle-fusing ATPase</fullName>
    </recommendedName>
</protein>
<organism evidence="4">
    <name type="scientific">Arcella intermedia</name>
    <dbReference type="NCBI Taxonomy" id="1963864"/>
    <lineage>
        <taxon>Eukaryota</taxon>
        <taxon>Amoebozoa</taxon>
        <taxon>Tubulinea</taxon>
        <taxon>Elardia</taxon>
        <taxon>Arcellinida</taxon>
        <taxon>Sphaerothecina</taxon>
        <taxon>Arcellidae</taxon>
        <taxon>Arcella</taxon>
    </lineage>
</organism>
<feature type="domain" description="ATPase AAA-type core" evidence="2">
    <location>
        <begin position="2"/>
        <end position="76"/>
    </location>
</feature>
<dbReference type="InterPro" id="IPR044034">
    <property type="entry name" value="NAC-like_UBA"/>
</dbReference>
<evidence type="ECO:0000256" key="1">
    <source>
        <dbReference type="SAM" id="MobiDB-lite"/>
    </source>
</evidence>
<dbReference type="InterPro" id="IPR003959">
    <property type="entry name" value="ATPase_AAA_core"/>
</dbReference>
<feature type="domain" description="Nascent polypeptide-associated complex subunit alpha-like UBA" evidence="3">
    <location>
        <begin position="245"/>
        <end position="281"/>
    </location>
</feature>
<dbReference type="GO" id="GO:0005524">
    <property type="term" value="F:ATP binding"/>
    <property type="evidence" value="ECO:0007669"/>
    <property type="project" value="InterPro"/>
</dbReference>
<name>A0A6B2LA17_9EUKA</name>
<evidence type="ECO:0000259" key="2">
    <source>
        <dbReference type="Pfam" id="PF00004"/>
    </source>
</evidence>
<dbReference type="Pfam" id="PF00004">
    <property type="entry name" value="AAA"/>
    <property type="match status" value="1"/>
</dbReference>